<proteinExistence type="predicted"/>
<feature type="transmembrane region" description="Helical" evidence="2">
    <location>
        <begin position="47"/>
        <end position="66"/>
    </location>
</feature>
<feature type="compositionally biased region" description="Acidic residues" evidence="1">
    <location>
        <begin position="138"/>
        <end position="147"/>
    </location>
</feature>
<organism evidence="3 4">
    <name type="scientific">Paraburkholderia piptadeniae</name>
    <dbReference type="NCBI Taxonomy" id="1701573"/>
    <lineage>
        <taxon>Bacteria</taxon>
        <taxon>Pseudomonadati</taxon>
        <taxon>Pseudomonadota</taxon>
        <taxon>Betaproteobacteria</taxon>
        <taxon>Burkholderiales</taxon>
        <taxon>Burkholderiaceae</taxon>
        <taxon>Paraburkholderia</taxon>
    </lineage>
</organism>
<keyword evidence="2" id="KW-1133">Transmembrane helix</keyword>
<comment type="caution">
    <text evidence="3">The sequence shown here is derived from an EMBL/GenBank/DDBJ whole genome shotgun (WGS) entry which is preliminary data.</text>
</comment>
<dbReference type="Proteomes" id="UP000195569">
    <property type="component" value="Unassembled WGS sequence"/>
</dbReference>
<dbReference type="InterPro" id="IPR007251">
    <property type="entry name" value="Iron_permease_Fet4"/>
</dbReference>
<protein>
    <submittedName>
        <fullName evidence="3">Membrane protein</fullName>
    </submittedName>
</protein>
<evidence type="ECO:0000313" key="4">
    <source>
        <dbReference type="Proteomes" id="UP000195569"/>
    </source>
</evidence>
<keyword evidence="2" id="KW-0472">Membrane</keyword>
<accession>A0A1N7SDF7</accession>
<evidence type="ECO:0000313" key="3">
    <source>
        <dbReference type="EMBL" id="SIT45416.1"/>
    </source>
</evidence>
<reference evidence="3" key="1">
    <citation type="submission" date="2016-12" db="EMBL/GenBank/DDBJ databases">
        <authorList>
            <person name="Moulin L."/>
        </authorList>
    </citation>
    <scope>NUCLEOTIDE SEQUENCE [LARGE SCALE GENOMIC DNA]</scope>
    <source>
        <strain evidence="3">STM 7183</strain>
    </source>
</reference>
<keyword evidence="2" id="KW-0812">Transmembrane</keyword>
<dbReference type="AlphaFoldDB" id="A0A1N7SDF7"/>
<dbReference type="OrthoDB" id="119761at2"/>
<name>A0A1N7SDF7_9BURK</name>
<dbReference type="GO" id="GO:0055085">
    <property type="term" value="P:transmembrane transport"/>
    <property type="evidence" value="ECO:0007669"/>
    <property type="project" value="InterPro"/>
</dbReference>
<keyword evidence="4" id="KW-1185">Reference proteome</keyword>
<feature type="transmembrane region" description="Helical" evidence="2">
    <location>
        <begin position="21"/>
        <end position="41"/>
    </location>
</feature>
<evidence type="ECO:0000256" key="2">
    <source>
        <dbReference type="SAM" id="Phobius"/>
    </source>
</evidence>
<feature type="region of interest" description="Disordered" evidence="1">
    <location>
        <begin position="124"/>
        <end position="161"/>
    </location>
</feature>
<sequence length="161" mass="18179">MTNNDWFSKFSTSLSSMTGKPATFVIAVALVIVWAVSGPMFHFSDTWQLVINTSTTIVTFLMVFLIQNTQNRDTAAMQIKLDELIRALDGAHNALLDLEELNEKELTRFRRRYEQLAEDARSALRAGGVDTDSPFIAESDECDDDDEGSRRDNTRRRTKGP</sequence>
<evidence type="ECO:0000256" key="1">
    <source>
        <dbReference type="SAM" id="MobiDB-lite"/>
    </source>
</evidence>
<gene>
    <name evidence="3" type="ORF">BN2476_460196</name>
</gene>
<dbReference type="Pfam" id="PF04120">
    <property type="entry name" value="Iron_permease"/>
    <property type="match status" value="1"/>
</dbReference>
<dbReference type="EMBL" id="CYGY02000046">
    <property type="protein sequence ID" value="SIT45416.1"/>
    <property type="molecule type" value="Genomic_DNA"/>
</dbReference>